<dbReference type="AlphaFoldDB" id="A0A1B1AYM3"/>
<reference evidence="3 5" key="2">
    <citation type="submission" date="2021-03" db="EMBL/GenBank/DDBJ databases">
        <title>Genomic Encyclopedia of Type Strains, Phase IV (KMG-IV): sequencing the most valuable type-strain genomes for metagenomic binning, comparative biology and taxonomic classification.</title>
        <authorList>
            <person name="Goeker M."/>
        </authorList>
    </citation>
    <scope>NUCLEOTIDE SEQUENCE [LARGE SCALE GENOMIC DNA]</scope>
    <source>
        <strain evidence="3 5">DSM 40499</strain>
    </source>
</reference>
<keyword evidence="5" id="KW-1185">Reference proteome</keyword>
<sequence length="100" mass="10597">MPDKDVEQTDERGHIPGPWWADLGTWGAVTLIVFGGLAAAWVFFRLPGTPEEPASGYYGASKVIAIGLVTVGCTLLGRRRTRGAAVEETKNGNAPDATGR</sequence>
<feature type="transmembrane region" description="Helical" evidence="1">
    <location>
        <begin position="56"/>
        <end position="77"/>
    </location>
</feature>
<keyword evidence="1" id="KW-1133">Transmembrane helix</keyword>
<name>A0A1B1AYM3_9ACTN</name>
<evidence type="ECO:0000313" key="2">
    <source>
        <dbReference type="EMBL" id="ANP51630.1"/>
    </source>
</evidence>
<keyword evidence="1" id="KW-0472">Membrane</keyword>
<evidence type="ECO:0000313" key="3">
    <source>
        <dbReference type="EMBL" id="MBP2054266.1"/>
    </source>
</evidence>
<organism evidence="2 4">
    <name type="scientific">Streptomyces griseochromogenes</name>
    <dbReference type="NCBI Taxonomy" id="68214"/>
    <lineage>
        <taxon>Bacteria</taxon>
        <taxon>Bacillati</taxon>
        <taxon>Actinomycetota</taxon>
        <taxon>Actinomycetes</taxon>
        <taxon>Kitasatosporales</taxon>
        <taxon>Streptomycetaceae</taxon>
        <taxon>Streptomyces</taxon>
    </lineage>
</organism>
<accession>A0A1B1AYM3</accession>
<reference evidence="2 4" key="1">
    <citation type="submission" date="2016-06" db="EMBL/GenBank/DDBJ databases">
        <title>Complete genome sequence of Streptomyces griseochromogenes ATCC 14511, the Blasticidin S producer.</title>
        <authorList>
            <person name="Wu L."/>
        </authorList>
    </citation>
    <scope>NUCLEOTIDE SEQUENCE [LARGE SCALE GENOMIC DNA]</scope>
    <source>
        <strain evidence="2 4">ATCC 14511</strain>
    </source>
</reference>
<dbReference type="EMBL" id="JAGGLP010000020">
    <property type="protein sequence ID" value="MBP2054266.1"/>
    <property type="molecule type" value="Genomic_DNA"/>
</dbReference>
<protein>
    <submittedName>
        <fullName evidence="2">Uncharacterized protein</fullName>
    </submittedName>
</protein>
<evidence type="ECO:0000313" key="5">
    <source>
        <dbReference type="Proteomes" id="UP001519309"/>
    </source>
</evidence>
<evidence type="ECO:0000313" key="4">
    <source>
        <dbReference type="Proteomes" id="UP000092659"/>
    </source>
</evidence>
<proteinExistence type="predicted"/>
<dbReference type="Proteomes" id="UP001519309">
    <property type="component" value="Unassembled WGS sequence"/>
</dbReference>
<dbReference type="Proteomes" id="UP000092659">
    <property type="component" value="Chromosome"/>
</dbReference>
<dbReference type="EMBL" id="CP016279">
    <property type="protein sequence ID" value="ANP51630.1"/>
    <property type="molecule type" value="Genomic_DNA"/>
</dbReference>
<keyword evidence="1" id="KW-0812">Transmembrane</keyword>
<feature type="transmembrane region" description="Helical" evidence="1">
    <location>
        <begin position="20"/>
        <end position="44"/>
    </location>
</feature>
<evidence type="ECO:0000256" key="1">
    <source>
        <dbReference type="SAM" id="Phobius"/>
    </source>
</evidence>
<dbReference type="OrthoDB" id="3873483at2"/>
<gene>
    <name evidence="2" type="ORF">AVL59_20320</name>
    <name evidence="3" type="ORF">J2Z21_007269</name>
</gene>
<dbReference type="RefSeq" id="WP_067306431.1">
    <property type="nucleotide sequence ID" value="NZ_CP016279.1"/>
</dbReference>
<dbReference type="KEGG" id="sgs:AVL59_20320"/>